<reference evidence="5" key="1">
    <citation type="submission" date="2022-07" db="EMBL/GenBank/DDBJ databases">
        <title>Fungi with potential for degradation of polypropylene.</title>
        <authorList>
            <person name="Gostincar C."/>
        </authorList>
    </citation>
    <scope>NUCLEOTIDE SEQUENCE</scope>
    <source>
        <strain evidence="5">EXF-13287</strain>
    </source>
</reference>
<comment type="caution">
    <text evidence="5">The sequence shown here is derived from an EMBL/GenBank/DDBJ whole genome shotgun (WGS) entry which is preliminary data.</text>
</comment>
<evidence type="ECO:0000256" key="2">
    <source>
        <dbReference type="ARBA" id="ARBA00022490"/>
    </source>
</evidence>
<name>A0AA38S5C4_9PEZI</name>
<feature type="compositionally biased region" description="Low complexity" evidence="3">
    <location>
        <begin position="31"/>
        <end position="69"/>
    </location>
</feature>
<evidence type="ECO:0000256" key="1">
    <source>
        <dbReference type="ARBA" id="ARBA00004496"/>
    </source>
</evidence>
<feature type="region of interest" description="Disordered" evidence="3">
    <location>
        <begin position="370"/>
        <end position="399"/>
    </location>
</feature>
<gene>
    <name evidence="5" type="ORF">NKR19_g2567</name>
</gene>
<dbReference type="Pfam" id="PF02194">
    <property type="entry name" value="PXA"/>
    <property type="match status" value="1"/>
</dbReference>
<dbReference type="AlphaFoldDB" id="A0AA38S5C4"/>
<dbReference type="PANTHER" id="PTHR22999:SF23">
    <property type="entry name" value="SORTING NEXIN-16"/>
    <property type="match status" value="1"/>
</dbReference>
<evidence type="ECO:0000313" key="5">
    <source>
        <dbReference type="EMBL" id="KAJ9161163.1"/>
    </source>
</evidence>
<keyword evidence="6" id="KW-1185">Reference proteome</keyword>
<feature type="domain" description="PXA" evidence="4">
    <location>
        <begin position="121"/>
        <end position="308"/>
    </location>
</feature>
<proteinExistence type="predicted"/>
<evidence type="ECO:0000259" key="4">
    <source>
        <dbReference type="PROSITE" id="PS51207"/>
    </source>
</evidence>
<sequence>MTTGATAPSRVPTPRLTKAPPTSGLSPESIAARNPTSTATTTPIETPSTTTPTSRAGTPAAARAASQPGGRRGPRGPPVDPLSDRATAALIRRVLCPEQQLDKGRDISTPIDELLPPLTSRNDVDLQLYALFAIILREYVQKWYNKITPDETFVAETVQIIAHCTRALEQRLRKVDLESLLFDEIPDLVDKHVNTYRAAHSRVVQPPVETDPREIYHCMWPLPALSPVPQPDAPSAIAEQAENEAAYRQLLVQGVLALLLPTEDLENDCLAALVGQIFSELIIGNVVANRVAEPWLIWECLIILSSVIRRRRDSSAQSSAGTAETSPNIEPTSATKSFSMHGLFLTLLQWCFLAATFVRVAVTTIVSSSSIPPRTRYGRDADRVTRQKTGSLATDPGGLLDTRSEPVKVPVLAFRIWPAISNLIEMDLRMPWLNGTLSFVQWIAMTGPGRVADADGVLDRYLSHSLIQQHVLDAATLPPLLRSIRGALFPNNAPGASTLKPPATNEELLALRRRCASALWDLVPKALGNIYFGRARWPWGGGQYQRSVDRDRGGGRGVVARTRHAAPGRGKQTLNSNESLPRSGPRDGVPSSSDIADRNSLVSSGASQQQQQQQTATGTQNGEDDAAARAPVGRGGDTEDGGDEEEEEEGEEEERILSEIETGILDVFGDAYCNKHLVYGIVELVLVRLMPELSERGVIELLAERLS</sequence>
<dbReference type="InterPro" id="IPR003114">
    <property type="entry name" value="Phox_assoc"/>
</dbReference>
<comment type="subcellular location">
    <subcellularLocation>
        <location evidence="1">Cytoplasm</location>
    </subcellularLocation>
</comment>
<dbReference type="GO" id="GO:0005737">
    <property type="term" value="C:cytoplasm"/>
    <property type="evidence" value="ECO:0007669"/>
    <property type="project" value="UniProtKB-SubCell"/>
</dbReference>
<evidence type="ECO:0000313" key="6">
    <source>
        <dbReference type="Proteomes" id="UP001174691"/>
    </source>
</evidence>
<dbReference type="PROSITE" id="PS51207">
    <property type="entry name" value="PXA"/>
    <property type="match status" value="1"/>
</dbReference>
<evidence type="ECO:0000256" key="3">
    <source>
        <dbReference type="SAM" id="MobiDB-lite"/>
    </source>
</evidence>
<feature type="region of interest" description="Disordered" evidence="3">
    <location>
        <begin position="561"/>
        <end position="655"/>
    </location>
</feature>
<keyword evidence="2" id="KW-0963">Cytoplasm</keyword>
<dbReference type="PANTHER" id="PTHR22999">
    <property type="entry name" value="PX SERINE/THREONINE KINASE PXK"/>
    <property type="match status" value="1"/>
</dbReference>
<organism evidence="5 6">
    <name type="scientific">Coniochaeta hoffmannii</name>
    <dbReference type="NCBI Taxonomy" id="91930"/>
    <lineage>
        <taxon>Eukaryota</taxon>
        <taxon>Fungi</taxon>
        <taxon>Dikarya</taxon>
        <taxon>Ascomycota</taxon>
        <taxon>Pezizomycotina</taxon>
        <taxon>Sordariomycetes</taxon>
        <taxon>Sordariomycetidae</taxon>
        <taxon>Coniochaetales</taxon>
        <taxon>Coniochaetaceae</taxon>
        <taxon>Coniochaeta</taxon>
    </lineage>
</organism>
<feature type="region of interest" description="Disordered" evidence="3">
    <location>
        <begin position="1"/>
        <end position="83"/>
    </location>
</feature>
<dbReference type="Proteomes" id="UP001174691">
    <property type="component" value="Unassembled WGS sequence"/>
</dbReference>
<dbReference type="InterPro" id="IPR051837">
    <property type="entry name" value="SortingNexin/PXDomain-PKLike"/>
</dbReference>
<dbReference type="EMBL" id="JANBVN010000026">
    <property type="protein sequence ID" value="KAJ9161163.1"/>
    <property type="molecule type" value="Genomic_DNA"/>
</dbReference>
<dbReference type="SMART" id="SM00313">
    <property type="entry name" value="PXA"/>
    <property type="match status" value="1"/>
</dbReference>
<protein>
    <submittedName>
        <fullName evidence="5">PXA domain-containing protein</fullName>
    </submittedName>
</protein>
<feature type="compositionally biased region" description="Acidic residues" evidence="3">
    <location>
        <begin position="638"/>
        <end position="654"/>
    </location>
</feature>
<feature type="compositionally biased region" description="Low complexity" evidence="3">
    <location>
        <begin position="603"/>
        <end position="620"/>
    </location>
</feature>
<accession>A0AA38S5C4</accession>